<reference evidence="2" key="1">
    <citation type="journal article" date="2022" name="Mol. Ecol. Resour.">
        <title>The genomes of chicory, endive, great burdock and yacon provide insights into Asteraceae palaeo-polyploidization history and plant inulin production.</title>
        <authorList>
            <person name="Fan W."/>
            <person name="Wang S."/>
            <person name="Wang H."/>
            <person name="Wang A."/>
            <person name="Jiang F."/>
            <person name="Liu H."/>
            <person name="Zhao H."/>
            <person name="Xu D."/>
            <person name="Zhang Y."/>
        </authorList>
    </citation>
    <scope>NUCLEOTIDE SEQUENCE [LARGE SCALE GENOMIC DNA]</scope>
    <source>
        <strain evidence="2">cv. Niubang</strain>
    </source>
</reference>
<sequence length="349" mass="40933">MPSGSELMDRPNKINFLYILFGDLLTILVMCLDTMEEWDIEKKYERSFQNYLVILKELHDISKLYQGGKEYFWTNLRDNKISFCYLIVRYAKWGEDYEWILEHKDLLNFETRRHLVILFLPRIDKLHLYKMLIDRSQLLVESFEDIAHTEPNSLHAELSIKFKDEEATGHGVLREWFFLLAENNVSLEDIRDADNQILDMDPLEVDKDVLGLTFVWSIGESGSMKDVELCPCGINIMVNSRNKKKYVDLVIHHGFVQIIHFARGFFDIVGEEIIQRMCFGSLELKDFDGMLHGSENDISIEDWKTHIDYHGYLQTGPEICWFWKIIEGMTAKQRKALRSPSIISSFGSP</sequence>
<dbReference type="Proteomes" id="UP001055879">
    <property type="component" value="Linkage Group LG07"/>
</dbReference>
<organism evidence="1 2">
    <name type="scientific">Arctium lappa</name>
    <name type="common">Greater burdock</name>
    <name type="synonym">Lappa major</name>
    <dbReference type="NCBI Taxonomy" id="4217"/>
    <lineage>
        <taxon>Eukaryota</taxon>
        <taxon>Viridiplantae</taxon>
        <taxon>Streptophyta</taxon>
        <taxon>Embryophyta</taxon>
        <taxon>Tracheophyta</taxon>
        <taxon>Spermatophyta</taxon>
        <taxon>Magnoliopsida</taxon>
        <taxon>eudicotyledons</taxon>
        <taxon>Gunneridae</taxon>
        <taxon>Pentapetalae</taxon>
        <taxon>asterids</taxon>
        <taxon>campanulids</taxon>
        <taxon>Asterales</taxon>
        <taxon>Asteraceae</taxon>
        <taxon>Carduoideae</taxon>
        <taxon>Cardueae</taxon>
        <taxon>Arctiinae</taxon>
        <taxon>Arctium</taxon>
    </lineage>
</organism>
<comment type="caution">
    <text evidence="1">The sequence shown here is derived from an EMBL/GenBank/DDBJ whole genome shotgun (WGS) entry which is preliminary data.</text>
</comment>
<dbReference type="EMBL" id="CM042053">
    <property type="protein sequence ID" value="KAI3715000.1"/>
    <property type="molecule type" value="Genomic_DNA"/>
</dbReference>
<protein>
    <submittedName>
        <fullName evidence="1">Uncharacterized protein</fullName>
    </submittedName>
</protein>
<keyword evidence="2" id="KW-1185">Reference proteome</keyword>
<accession>A0ACB9B2T9</accession>
<name>A0ACB9B2T9_ARCLA</name>
<gene>
    <name evidence="1" type="ORF">L6452_21963</name>
</gene>
<proteinExistence type="predicted"/>
<reference evidence="1 2" key="2">
    <citation type="journal article" date="2022" name="Mol. Ecol. Resour.">
        <title>The genomes of chicory, endive, great burdock and yacon provide insights into Asteraceae paleo-polyploidization history and plant inulin production.</title>
        <authorList>
            <person name="Fan W."/>
            <person name="Wang S."/>
            <person name="Wang H."/>
            <person name="Wang A."/>
            <person name="Jiang F."/>
            <person name="Liu H."/>
            <person name="Zhao H."/>
            <person name="Xu D."/>
            <person name="Zhang Y."/>
        </authorList>
    </citation>
    <scope>NUCLEOTIDE SEQUENCE [LARGE SCALE GENOMIC DNA]</scope>
    <source>
        <strain evidence="2">cv. Niubang</strain>
    </source>
</reference>
<evidence type="ECO:0000313" key="2">
    <source>
        <dbReference type="Proteomes" id="UP001055879"/>
    </source>
</evidence>
<evidence type="ECO:0000313" key="1">
    <source>
        <dbReference type="EMBL" id="KAI3715000.1"/>
    </source>
</evidence>